<protein>
    <submittedName>
        <fullName evidence="2">Mitogenic factor, Streptodornase B</fullName>
    </submittedName>
</protein>
<organism evidence="2 3">
    <name type="scientific">Streptococcus pseudoporcinus</name>
    <dbReference type="NCBI Taxonomy" id="361101"/>
    <lineage>
        <taxon>Bacteria</taxon>
        <taxon>Bacillati</taxon>
        <taxon>Bacillota</taxon>
        <taxon>Bacilli</taxon>
        <taxon>Lactobacillales</taxon>
        <taxon>Streptococcaceae</taxon>
        <taxon>Streptococcus</taxon>
    </lineage>
</organism>
<name>A0A4U9YDK2_9STRE</name>
<gene>
    <name evidence="2" type="ORF">NCTC5385_01153</name>
</gene>
<accession>A0A4U9YDK2</accession>
<evidence type="ECO:0000256" key="1">
    <source>
        <dbReference type="SAM" id="SignalP"/>
    </source>
</evidence>
<evidence type="ECO:0000313" key="2">
    <source>
        <dbReference type="EMBL" id="VTS24419.1"/>
    </source>
</evidence>
<evidence type="ECO:0000313" key="3">
    <source>
        <dbReference type="Proteomes" id="UP000304914"/>
    </source>
</evidence>
<proteinExistence type="predicted"/>
<dbReference type="Proteomes" id="UP000304914">
    <property type="component" value="Chromosome"/>
</dbReference>
<keyword evidence="1" id="KW-0732">Signal</keyword>
<dbReference type="EMBL" id="LR594035">
    <property type="protein sequence ID" value="VTS24419.1"/>
    <property type="molecule type" value="Genomic_DNA"/>
</dbReference>
<reference evidence="2 3" key="1">
    <citation type="submission" date="2019-05" db="EMBL/GenBank/DDBJ databases">
        <authorList>
            <consortium name="Pathogen Informatics"/>
        </authorList>
    </citation>
    <scope>NUCLEOTIDE SEQUENCE [LARGE SCALE GENOMIC DNA]</scope>
    <source>
        <strain evidence="2 3">NCTC5385</strain>
    </source>
</reference>
<dbReference type="AlphaFoldDB" id="A0A4U9YDK2"/>
<feature type="chain" id="PRO_5039335573" evidence="1">
    <location>
        <begin position="33"/>
        <end position="61"/>
    </location>
</feature>
<feature type="signal peptide" evidence="1">
    <location>
        <begin position="1"/>
        <end position="32"/>
    </location>
</feature>
<sequence>MNLLGLQRVFSKKCRLAKLSLVALLSATFALTTLTPADSVAARETHVSNEVVLISKPDRHF</sequence>